<dbReference type="GO" id="GO:0006913">
    <property type="term" value="P:nucleocytoplasmic transport"/>
    <property type="evidence" value="ECO:0007669"/>
    <property type="project" value="TreeGrafter"/>
</dbReference>
<evidence type="ECO:0000256" key="3">
    <source>
        <dbReference type="ARBA" id="ARBA00022737"/>
    </source>
</evidence>
<dbReference type="RefSeq" id="XP_018143490.1">
    <property type="nucleotide sequence ID" value="XM_018286745.1"/>
</dbReference>
<dbReference type="Pfam" id="PF13516">
    <property type="entry name" value="LRR_6"/>
    <property type="match status" value="2"/>
</dbReference>
<reference evidence="5 6" key="1">
    <citation type="journal article" date="2016" name="PLoS Pathog.">
        <title>Biosynthesis of antibiotic leucinostatins in bio-control fungus Purpureocillium lilacinum and their inhibition on phytophthora revealed by genome mining.</title>
        <authorList>
            <person name="Wang G."/>
            <person name="Liu Z."/>
            <person name="Lin R."/>
            <person name="Li E."/>
            <person name="Mao Z."/>
            <person name="Ling J."/>
            <person name="Yang Y."/>
            <person name="Yin W.B."/>
            <person name="Xie B."/>
        </authorList>
    </citation>
    <scope>NUCLEOTIDE SEQUENCE [LARGE SCALE GENOMIC DNA]</scope>
    <source>
        <strain evidence="5">170</strain>
    </source>
</reference>
<dbReference type="SUPFAM" id="SSF52047">
    <property type="entry name" value="RNI-like"/>
    <property type="match status" value="1"/>
</dbReference>
<keyword evidence="3" id="KW-0677">Repeat</keyword>
<feature type="compositionally biased region" description="Basic and acidic residues" evidence="4">
    <location>
        <begin position="209"/>
        <end position="219"/>
    </location>
</feature>
<protein>
    <submittedName>
        <fullName evidence="5">Leucine rich repeat protein</fullName>
    </submittedName>
</protein>
<dbReference type="GO" id="GO:0048471">
    <property type="term" value="C:perinuclear region of cytoplasm"/>
    <property type="evidence" value="ECO:0007669"/>
    <property type="project" value="TreeGrafter"/>
</dbReference>
<sequence>MSSATELRTDHFVSLSLGERVNDESDVEATTLAQLCRTSLHALSEIKDVVDPSRGYTAEQVLALPLTKHRAPDELYSLPRRRSARHELAERVAYLLYPVHSGSLTSLIRYEEDRVRLRGWAALQKKYDLLQATKRHGYTIDGDEIGPRVPAWASRITRQGVWDPAKRPVSLDGVPGIPMPVKVSQGTQLEPFFEHLRNSGTHELGPSTDGKELDDGKGEPHYKVRGAEFRRGVVYEDGRMDLCKMVVGPDHIWNLMDSLRTNSFVRHFLLGNNIIGPSGAKAIATFIKEFPERMDTWYLAGNCIDGPGFKEIADAMVSSPAVTNVWMKRNPLGAAAAADVYRLITLTPNLRTLDLDQTELGNKGVTDLFNLLAGYSGPKGSVLPLRNIYLNGCGISVQAAEAIASFLVNPHCGLTSLYLSCNPLGDTGIEALARALPNAPNLTRLSLQSVGVSTQGAIALCESLTGHPGIRCLDLGQAYATEDLQQAYNYIDDGAVPFICKLLKTSRQLELLNLAHCPITTPGLLEISSAILHSSSMLYYFAVSIVPDPTRKEVTFTPSRDLHFPDPSSPGRPEIEANRAVLERLEANVKAKYGQDMTYTEFRSDEKRWLNNDKEDVRKIDSVYRNRDASKARRGLMTLVKDWEEGDNTLARVKKAQAPVMVAGVGA</sequence>
<keyword evidence="1" id="KW-0343">GTPase activation</keyword>
<accession>A0A179FMV5</accession>
<keyword evidence="6" id="KW-1185">Reference proteome</keyword>
<dbReference type="InterPro" id="IPR027038">
    <property type="entry name" value="RanGap"/>
</dbReference>
<evidence type="ECO:0000256" key="2">
    <source>
        <dbReference type="ARBA" id="ARBA00022614"/>
    </source>
</evidence>
<feature type="region of interest" description="Disordered" evidence="4">
    <location>
        <begin position="198"/>
        <end position="219"/>
    </location>
</feature>
<dbReference type="Proteomes" id="UP000078397">
    <property type="component" value="Unassembled WGS sequence"/>
</dbReference>
<dbReference type="PANTHER" id="PTHR24113:SF12">
    <property type="entry name" value="RAN GTPASE-ACTIVATING PROTEIN 1"/>
    <property type="match status" value="1"/>
</dbReference>
<dbReference type="KEGG" id="pchm:VFPPC_07963"/>
<name>A0A179FMV5_METCM</name>
<dbReference type="InterPro" id="IPR001611">
    <property type="entry name" value="Leu-rich_rpt"/>
</dbReference>
<gene>
    <name evidence="5" type="ORF">VFPPC_07963</name>
</gene>
<dbReference type="SMART" id="SM00368">
    <property type="entry name" value="LRR_RI"/>
    <property type="match status" value="6"/>
</dbReference>
<evidence type="ECO:0000256" key="4">
    <source>
        <dbReference type="SAM" id="MobiDB-lite"/>
    </source>
</evidence>
<proteinExistence type="predicted"/>
<dbReference type="PANTHER" id="PTHR24113">
    <property type="entry name" value="RAN GTPASE-ACTIVATING PROTEIN 1"/>
    <property type="match status" value="1"/>
</dbReference>
<dbReference type="STRING" id="1380566.A0A179FMV5"/>
<dbReference type="OrthoDB" id="333024at2759"/>
<organism evidence="5 6">
    <name type="scientific">Pochonia chlamydosporia 170</name>
    <dbReference type="NCBI Taxonomy" id="1380566"/>
    <lineage>
        <taxon>Eukaryota</taxon>
        <taxon>Fungi</taxon>
        <taxon>Dikarya</taxon>
        <taxon>Ascomycota</taxon>
        <taxon>Pezizomycotina</taxon>
        <taxon>Sordariomycetes</taxon>
        <taxon>Hypocreomycetidae</taxon>
        <taxon>Hypocreales</taxon>
        <taxon>Clavicipitaceae</taxon>
        <taxon>Pochonia</taxon>
    </lineage>
</organism>
<evidence type="ECO:0000256" key="1">
    <source>
        <dbReference type="ARBA" id="ARBA00022468"/>
    </source>
</evidence>
<dbReference type="EMBL" id="LSBJ02000004">
    <property type="protein sequence ID" value="OAQ66403.1"/>
    <property type="molecule type" value="Genomic_DNA"/>
</dbReference>
<evidence type="ECO:0000313" key="5">
    <source>
        <dbReference type="EMBL" id="OAQ66403.1"/>
    </source>
</evidence>
<comment type="caution">
    <text evidence="5">The sequence shown here is derived from an EMBL/GenBank/DDBJ whole genome shotgun (WGS) entry which is preliminary data.</text>
</comment>
<dbReference type="GO" id="GO:0031267">
    <property type="term" value="F:small GTPase binding"/>
    <property type="evidence" value="ECO:0007669"/>
    <property type="project" value="TreeGrafter"/>
</dbReference>
<dbReference type="GO" id="GO:0005829">
    <property type="term" value="C:cytosol"/>
    <property type="evidence" value="ECO:0007669"/>
    <property type="project" value="TreeGrafter"/>
</dbReference>
<dbReference type="GO" id="GO:0005096">
    <property type="term" value="F:GTPase activator activity"/>
    <property type="evidence" value="ECO:0007669"/>
    <property type="project" value="UniProtKB-KW"/>
</dbReference>
<dbReference type="InterPro" id="IPR032675">
    <property type="entry name" value="LRR_dom_sf"/>
</dbReference>
<dbReference type="GeneID" id="28850739"/>
<evidence type="ECO:0000313" key="6">
    <source>
        <dbReference type="Proteomes" id="UP000078397"/>
    </source>
</evidence>
<keyword evidence="2" id="KW-0433">Leucine-rich repeat</keyword>
<dbReference type="GO" id="GO:0005634">
    <property type="term" value="C:nucleus"/>
    <property type="evidence" value="ECO:0007669"/>
    <property type="project" value="TreeGrafter"/>
</dbReference>
<dbReference type="AlphaFoldDB" id="A0A179FMV5"/>
<dbReference type="Gene3D" id="3.80.10.10">
    <property type="entry name" value="Ribonuclease Inhibitor"/>
    <property type="match status" value="2"/>
</dbReference>